<sequence length="481" mass="57384">MFQIQCLSGHNQNADFFCAYENCKDNRFHCFNQCIKNDHKHIHNDQYLFKIDEFPNYIKIGNIQFSETIKQLDKIVDDLCFQFKELKQNLQKTFEWTLDRFKCLRGNNLNIALDNMIKFDEYRKRFMMNINQNTQLLHQTLKESIQELKVKQMDLFQYYLLQQCQIKEKEICKTIAQNQDSSIIICGFQNFIKIYQFKNQSFQEIQVIKQFEAVKLFFINDTDGFISLANKLNCFGLSTDISTKIDIFQKVNNLWQKQHSIDSPFIPQQLFITKDESFMLLSQTINLIIKQISITKYQKCNDQKWIYQKDQFQEIRDFEFFNADMNDSENIIIFSCESKIQIIQKQYQAKKWDLIQKTKIQEKQPQIKFIQDYSFISSENSQLCIYTLNQNNLQFEKIKSINFYTGKIISNNIIIIQFIKQKQLLLISINSKLNIIKVYQNNDLKIEYCVEDGKLEGMISNDGNVLLTYDQDSKQIALRQL</sequence>
<proteinExistence type="predicted"/>
<evidence type="ECO:0000313" key="1">
    <source>
        <dbReference type="EMBL" id="CAD8107071.1"/>
    </source>
</evidence>
<reference evidence="1" key="1">
    <citation type="submission" date="2021-01" db="EMBL/GenBank/DDBJ databases">
        <authorList>
            <consortium name="Genoscope - CEA"/>
            <person name="William W."/>
        </authorList>
    </citation>
    <scope>NUCLEOTIDE SEQUENCE</scope>
</reference>
<gene>
    <name evidence="1" type="ORF">PPRIM_AZ9-3.1.T1320132</name>
</gene>
<evidence type="ECO:0000313" key="2">
    <source>
        <dbReference type="Proteomes" id="UP000688137"/>
    </source>
</evidence>
<comment type="caution">
    <text evidence="1">The sequence shown here is derived from an EMBL/GenBank/DDBJ whole genome shotgun (WGS) entry which is preliminary data.</text>
</comment>
<accession>A0A8S1PVI2</accession>
<dbReference type="OMA" id="FEWTLDR"/>
<protein>
    <submittedName>
        <fullName evidence="1">Uncharacterized protein</fullName>
    </submittedName>
</protein>
<organism evidence="1 2">
    <name type="scientific">Paramecium primaurelia</name>
    <dbReference type="NCBI Taxonomy" id="5886"/>
    <lineage>
        <taxon>Eukaryota</taxon>
        <taxon>Sar</taxon>
        <taxon>Alveolata</taxon>
        <taxon>Ciliophora</taxon>
        <taxon>Intramacronucleata</taxon>
        <taxon>Oligohymenophorea</taxon>
        <taxon>Peniculida</taxon>
        <taxon>Parameciidae</taxon>
        <taxon>Paramecium</taxon>
    </lineage>
</organism>
<dbReference type="EMBL" id="CAJJDM010000135">
    <property type="protein sequence ID" value="CAD8107071.1"/>
    <property type="molecule type" value="Genomic_DNA"/>
</dbReference>
<dbReference type="Proteomes" id="UP000688137">
    <property type="component" value="Unassembled WGS sequence"/>
</dbReference>
<dbReference type="AlphaFoldDB" id="A0A8S1PVI2"/>
<keyword evidence="2" id="KW-1185">Reference proteome</keyword>
<name>A0A8S1PVI2_PARPR</name>